<dbReference type="Proteomes" id="UP001058271">
    <property type="component" value="Chromosome"/>
</dbReference>
<evidence type="ECO:0000256" key="2">
    <source>
        <dbReference type="ARBA" id="ARBA00023186"/>
    </source>
</evidence>
<dbReference type="HAMAP" id="MF_01385">
    <property type="entry name" value="UreF"/>
    <property type="match status" value="1"/>
</dbReference>
<dbReference type="InterPro" id="IPR038277">
    <property type="entry name" value="UreF_sf"/>
</dbReference>
<comment type="function">
    <text evidence="3">Required for maturation of urease via the functional incorporation of the urease nickel metallocenter.</text>
</comment>
<dbReference type="EMBL" id="CP073721">
    <property type="protein sequence ID" value="UWZ40549.1"/>
    <property type="molecule type" value="Genomic_DNA"/>
</dbReference>
<comment type="subcellular location">
    <subcellularLocation>
        <location evidence="3">Cytoplasm</location>
    </subcellularLocation>
</comment>
<proteinExistence type="inferred from homology"/>
<dbReference type="PANTHER" id="PTHR33620:SF1">
    <property type="entry name" value="UREASE ACCESSORY PROTEIN F"/>
    <property type="match status" value="1"/>
</dbReference>
<name>A0ABY5ZFT4_9ACTN</name>
<gene>
    <name evidence="3" type="primary">ureF</name>
    <name evidence="4" type="ORF">Drose_23660</name>
</gene>
<evidence type="ECO:0000313" key="5">
    <source>
        <dbReference type="Proteomes" id="UP001058271"/>
    </source>
</evidence>
<evidence type="ECO:0000256" key="1">
    <source>
        <dbReference type="ARBA" id="ARBA00022988"/>
    </source>
</evidence>
<organism evidence="4 5">
    <name type="scientific">Dactylosporangium roseum</name>
    <dbReference type="NCBI Taxonomy" id="47989"/>
    <lineage>
        <taxon>Bacteria</taxon>
        <taxon>Bacillati</taxon>
        <taxon>Actinomycetota</taxon>
        <taxon>Actinomycetes</taxon>
        <taxon>Micromonosporales</taxon>
        <taxon>Micromonosporaceae</taxon>
        <taxon>Dactylosporangium</taxon>
    </lineage>
</organism>
<comment type="similarity">
    <text evidence="3">Belongs to the UreF family.</text>
</comment>
<dbReference type="InterPro" id="IPR002639">
    <property type="entry name" value="UreF"/>
</dbReference>
<dbReference type="Pfam" id="PF01730">
    <property type="entry name" value="UreF"/>
    <property type="match status" value="1"/>
</dbReference>
<comment type="subunit">
    <text evidence="3">UreD, UreF and UreG form a complex that acts as a GTP-hydrolysis-dependent molecular chaperone, activating the urease apoprotein by helping to assemble the nickel containing metallocenter of UreC. The UreE protein probably delivers the nickel.</text>
</comment>
<keyword evidence="1 3" id="KW-0996">Nickel insertion</keyword>
<accession>A0ABY5ZFT4</accession>
<keyword evidence="5" id="KW-1185">Reference proteome</keyword>
<evidence type="ECO:0000256" key="3">
    <source>
        <dbReference type="HAMAP-Rule" id="MF_01385"/>
    </source>
</evidence>
<dbReference type="PANTHER" id="PTHR33620">
    <property type="entry name" value="UREASE ACCESSORY PROTEIN F"/>
    <property type="match status" value="1"/>
</dbReference>
<evidence type="ECO:0000313" key="4">
    <source>
        <dbReference type="EMBL" id="UWZ40549.1"/>
    </source>
</evidence>
<reference evidence="4" key="1">
    <citation type="submission" date="2021-04" db="EMBL/GenBank/DDBJ databases">
        <title>Biosynthetic gene clusters of Dactylosporangioum roseum.</title>
        <authorList>
            <person name="Hartkoorn R.C."/>
            <person name="Beaudoing E."/>
            <person name="Hot D."/>
            <person name="Moureu S."/>
        </authorList>
    </citation>
    <scope>NUCLEOTIDE SEQUENCE</scope>
    <source>
        <strain evidence="4">NRRL B-16295</strain>
    </source>
</reference>
<keyword evidence="3" id="KW-0963">Cytoplasm</keyword>
<sequence>MRLLQFTDSMFPVGAFAFSNALESAVQHRVVHDLPTLHEFVRTATHVAAGGDGIALLESHRATLAGEAGRVRRADAAVYARKLNEEMRTMTTRMGRKLVEGAAVVVADPILTRHAEEIAAGTVPGTYPVGAGVVFATLGLPEQAAFAAHQYGTAAMILGAAVRLMPIHHLDTQTVLFAVDDTAHQHYERVAVATIEDMSSFAPVTDILAAAHVRARVRMFIN</sequence>
<protein>
    <recommendedName>
        <fullName evidence="3">Urease accessory protein UreF</fullName>
    </recommendedName>
</protein>
<keyword evidence="2 3" id="KW-0143">Chaperone</keyword>
<dbReference type="Gene3D" id="1.10.4190.10">
    <property type="entry name" value="Urease accessory protein UreF"/>
    <property type="match status" value="1"/>
</dbReference>
<dbReference type="PIRSF" id="PIRSF009467">
    <property type="entry name" value="Ureas_acces_UreF"/>
    <property type="match status" value="1"/>
</dbReference>